<dbReference type="EMBL" id="JACATN010000004">
    <property type="protein sequence ID" value="MBT2162748.1"/>
    <property type="molecule type" value="Genomic_DNA"/>
</dbReference>
<proteinExistence type="predicted"/>
<dbReference type="PANTHER" id="PTHR30600:SF4">
    <property type="entry name" value="CYTOCHROME C DOMAIN-CONTAINING PROTEIN"/>
    <property type="match status" value="1"/>
</dbReference>
<keyword evidence="1 4" id="KW-0349">Heme</keyword>
<sequence length="476" mass="51565">MNLLSGKIKGSKRNFLLKFGLLWLLVITASCSNTDDYTPLIPEEDEELSGGSATSFIFSPDAFGFSVDGLSLDEQITFGVGNSLFNQSWVTAPASTTARDGLGPFFNSRSCSGCHFKDGRGRPPAFEGELAHGLLLRLTLPEIGANGGTVPDPIYGGQFQDNSVFGINREGVLRVTYETVAVTYPDGSSVDLQKPIYEMIDLNYGAMNAAVQVSPRVANQMIGLGLLDAIPEVVLLSYADENDSDGDGISGRPNYVYDVETADLKLGRFGWKANQPTVKQQVAAAFSGDLGITSSLFPEENCNPELDCNQIPNGGSPEIPDDNLDNVAFYAATLSVPARRDFDEEEVLQGKELFTSINCTGCHVAIYETGTSSIDALANQTIRPYTDLLLHDMGDGLGDDAPEFRATGNEWRTPPLWGVGLIETVNDHTNLLHDGRARNIEEAILWHGGEAESVKNSFMALNKEERTKIIAFIKTL</sequence>
<evidence type="ECO:0000256" key="3">
    <source>
        <dbReference type="ARBA" id="ARBA00023004"/>
    </source>
</evidence>
<organism evidence="6 7">
    <name type="scientific">Zobellia barbeyronii</name>
    <dbReference type="NCBI Taxonomy" id="2748009"/>
    <lineage>
        <taxon>Bacteria</taxon>
        <taxon>Pseudomonadati</taxon>
        <taxon>Bacteroidota</taxon>
        <taxon>Flavobacteriia</taxon>
        <taxon>Flavobacteriales</taxon>
        <taxon>Flavobacteriaceae</taxon>
        <taxon>Zobellia</taxon>
    </lineage>
</organism>
<dbReference type="InterPro" id="IPR051395">
    <property type="entry name" value="Cytochrome_c_Peroxidase/MauG"/>
</dbReference>
<evidence type="ECO:0000256" key="2">
    <source>
        <dbReference type="ARBA" id="ARBA00022723"/>
    </source>
</evidence>
<dbReference type="PROSITE" id="PS51007">
    <property type="entry name" value="CYTC"/>
    <property type="match status" value="1"/>
</dbReference>
<keyword evidence="3 4" id="KW-0408">Iron</keyword>
<keyword evidence="7" id="KW-1185">Reference proteome</keyword>
<evidence type="ECO:0000256" key="4">
    <source>
        <dbReference type="PROSITE-ProRule" id="PRU00433"/>
    </source>
</evidence>
<dbReference type="Pfam" id="PF06537">
    <property type="entry name" value="DHOR"/>
    <property type="match status" value="2"/>
</dbReference>
<dbReference type="Gene3D" id="1.10.760.10">
    <property type="entry name" value="Cytochrome c-like domain"/>
    <property type="match status" value="1"/>
</dbReference>
<dbReference type="PIRSF" id="PIRSF028099">
    <property type="entry name" value="DUF1111"/>
    <property type="match status" value="1"/>
</dbReference>
<accession>A0ABS5WIC4</accession>
<comment type="caution">
    <text evidence="6">The sequence shown here is derived from an EMBL/GenBank/DDBJ whole genome shotgun (WGS) entry which is preliminary data.</text>
</comment>
<evidence type="ECO:0000313" key="6">
    <source>
        <dbReference type="EMBL" id="MBT2162748.1"/>
    </source>
</evidence>
<evidence type="ECO:0000259" key="5">
    <source>
        <dbReference type="PROSITE" id="PS51007"/>
    </source>
</evidence>
<reference evidence="6 7" key="1">
    <citation type="submission" date="2020-06" db="EMBL/GenBank/DDBJ databases">
        <authorList>
            <person name="Isaeva M.P."/>
            <person name="Chernysheva N.Y."/>
        </authorList>
    </citation>
    <scope>NUCLEOTIDE SEQUENCE [LARGE SCALE GENOMIC DNA]</scope>
    <source>
        <strain evidence="6 7">KMM 6746</strain>
    </source>
</reference>
<dbReference type="InterPro" id="IPR009056">
    <property type="entry name" value="Cyt_c-like_dom"/>
</dbReference>
<feature type="domain" description="Cytochrome c" evidence="5">
    <location>
        <begin position="345"/>
        <end position="476"/>
    </location>
</feature>
<protein>
    <submittedName>
        <fullName evidence="6">C-type cytochrome</fullName>
    </submittedName>
</protein>
<dbReference type="Proteomes" id="UP000740413">
    <property type="component" value="Unassembled WGS sequence"/>
</dbReference>
<dbReference type="InterPro" id="IPR036909">
    <property type="entry name" value="Cyt_c-like_dom_sf"/>
</dbReference>
<reference evidence="7" key="2">
    <citation type="submission" date="2023-07" db="EMBL/GenBank/DDBJ databases">
        <title>Zobellia barbeyronii sp. nov., a new marine flavobacterium, isolated from green and red algae.</title>
        <authorList>
            <person name="Nedashkovskaya O.I."/>
            <person name="Otstavnykh N."/>
            <person name="Zhukova N."/>
            <person name="Guzev K."/>
            <person name="Chausova V."/>
            <person name="Tekutyeva L."/>
            <person name="Mikhailov V."/>
            <person name="Isaeva M."/>
        </authorList>
    </citation>
    <scope>NUCLEOTIDE SEQUENCE [LARGE SCALE GENOMIC DNA]</scope>
    <source>
        <strain evidence="7">KMM 6746</strain>
    </source>
</reference>
<gene>
    <name evidence="6" type="ORF">HW347_15880</name>
</gene>
<dbReference type="SUPFAM" id="SSF46626">
    <property type="entry name" value="Cytochrome c"/>
    <property type="match status" value="1"/>
</dbReference>
<dbReference type="PANTHER" id="PTHR30600">
    <property type="entry name" value="CYTOCHROME C PEROXIDASE-RELATED"/>
    <property type="match status" value="1"/>
</dbReference>
<evidence type="ECO:0000313" key="7">
    <source>
        <dbReference type="Proteomes" id="UP000740413"/>
    </source>
</evidence>
<name>A0ABS5WIC4_9FLAO</name>
<dbReference type="PROSITE" id="PS51257">
    <property type="entry name" value="PROKAR_LIPOPROTEIN"/>
    <property type="match status" value="1"/>
</dbReference>
<evidence type="ECO:0000256" key="1">
    <source>
        <dbReference type="ARBA" id="ARBA00022617"/>
    </source>
</evidence>
<dbReference type="InterPro" id="IPR010538">
    <property type="entry name" value="DHOR"/>
</dbReference>
<dbReference type="RefSeq" id="WP_214612729.1">
    <property type="nucleotide sequence ID" value="NZ_JACATN010000004.1"/>
</dbReference>
<keyword evidence="2 4" id="KW-0479">Metal-binding</keyword>